<dbReference type="EC" id="3.1.-.-" evidence="8 9"/>
<dbReference type="CDD" id="cd06127">
    <property type="entry name" value="DEDDh"/>
    <property type="match status" value="1"/>
</dbReference>
<keyword evidence="4 8" id="KW-0378">Hydrolase</keyword>
<dbReference type="GO" id="GO:0004386">
    <property type="term" value="F:helicase activity"/>
    <property type="evidence" value="ECO:0007669"/>
    <property type="project" value="UniProtKB-KW"/>
</dbReference>
<dbReference type="Pfam" id="PF13307">
    <property type="entry name" value="Helicase_C_2"/>
    <property type="match status" value="1"/>
</dbReference>
<keyword evidence="2 8" id="KW-0540">Nuclease</keyword>
<dbReference type="PANTHER" id="PTHR11472">
    <property type="entry name" value="DNA REPAIR DEAD HELICASE RAD3/XP-D SUBFAMILY MEMBER"/>
    <property type="match status" value="1"/>
</dbReference>
<comment type="catalytic activity">
    <reaction evidence="7">
        <text>ATP + H2O = ADP + phosphate + H(+)</text>
        <dbReference type="Rhea" id="RHEA:13065"/>
        <dbReference type="ChEBI" id="CHEBI:15377"/>
        <dbReference type="ChEBI" id="CHEBI:15378"/>
        <dbReference type="ChEBI" id="CHEBI:30616"/>
        <dbReference type="ChEBI" id="CHEBI:43474"/>
        <dbReference type="ChEBI" id="CHEBI:456216"/>
        <dbReference type="EC" id="5.6.2.3"/>
    </reaction>
</comment>
<evidence type="ECO:0000256" key="6">
    <source>
        <dbReference type="ARBA" id="ARBA00022840"/>
    </source>
</evidence>
<dbReference type="SMART" id="SM00491">
    <property type="entry name" value="HELICc2"/>
    <property type="match status" value="1"/>
</dbReference>
<feature type="domain" description="Helicase ATP-binding" evidence="10">
    <location>
        <begin position="243"/>
        <end position="504"/>
    </location>
</feature>
<dbReference type="InterPro" id="IPR027417">
    <property type="entry name" value="P-loop_NTPase"/>
</dbReference>
<reference evidence="12" key="1">
    <citation type="journal article" date="2019" name="Int. J. Syst. Evol. Microbiol.">
        <title>The Global Catalogue of Microorganisms (GCM) 10K type strain sequencing project: providing services to taxonomists for standard genome sequencing and annotation.</title>
        <authorList>
            <consortium name="The Broad Institute Genomics Platform"/>
            <consortium name="The Broad Institute Genome Sequencing Center for Infectious Disease"/>
            <person name="Wu L."/>
            <person name="Ma J."/>
        </authorList>
    </citation>
    <scope>NUCLEOTIDE SEQUENCE [LARGE SCALE GENOMIC DNA]</scope>
    <source>
        <strain evidence="12">TISTR 1571</strain>
    </source>
</reference>
<protein>
    <recommendedName>
        <fullName evidence="8 9">3'-5' exonuclease DinG</fullName>
        <ecNumber evidence="8 9">3.1.-.-</ecNumber>
    </recommendedName>
</protein>
<dbReference type="NCBIfam" id="TIGR00573">
    <property type="entry name" value="dnaq"/>
    <property type="match status" value="1"/>
</dbReference>
<dbReference type="HAMAP" id="MF_02206">
    <property type="entry name" value="DinG_exonucl"/>
    <property type="match status" value="1"/>
</dbReference>
<dbReference type="Pfam" id="PF00270">
    <property type="entry name" value="DEAD"/>
    <property type="match status" value="1"/>
</dbReference>
<dbReference type="EMBL" id="JBHUMZ010000053">
    <property type="protein sequence ID" value="MFD2640370.1"/>
    <property type="molecule type" value="Genomic_DNA"/>
</dbReference>
<dbReference type="InterPro" id="IPR014013">
    <property type="entry name" value="Helic_SF1/SF2_ATP-bd_DinG/Rad3"/>
</dbReference>
<dbReference type="PROSITE" id="PS51193">
    <property type="entry name" value="HELICASE_ATP_BIND_2"/>
    <property type="match status" value="1"/>
</dbReference>
<evidence type="ECO:0000256" key="3">
    <source>
        <dbReference type="ARBA" id="ARBA00022741"/>
    </source>
</evidence>
<evidence type="ECO:0000256" key="7">
    <source>
        <dbReference type="ARBA" id="ARBA00048954"/>
    </source>
</evidence>
<evidence type="ECO:0000256" key="2">
    <source>
        <dbReference type="ARBA" id="ARBA00022722"/>
    </source>
</evidence>
<keyword evidence="11" id="KW-0347">Helicase</keyword>
<dbReference type="InterPro" id="IPR036397">
    <property type="entry name" value="RNaseH_sf"/>
</dbReference>
<evidence type="ECO:0000256" key="8">
    <source>
        <dbReference type="HAMAP-Rule" id="MF_02206"/>
    </source>
</evidence>
<keyword evidence="6 8" id="KW-0067">ATP-binding</keyword>
<dbReference type="RefSeq" id="WP_377330523.1">
    <property type="nucleotide sequence ID" value="NZ_JBHUMZ010000053.1"/>
</dbReference>
<evidence type="ECO:0000259" key="10">
    <source>
        <dbReference type="PROSITE" id="PS51193"/>
    </source>
</evidence>
<keyword evidence="12" id="KW-1185">Reference proteome</keyword>
<feature type="binding site" evidence="8">
    <location>
        <begin position="278"/>
        <end position="285"/>
    </location>
    <ligand>
        <name>ATP</name>
        <dbReference type="ChEBI" id="CHEBI:30616"/>
    </ligand>
</feature>
<dbReference type="InterPro" id="IPR006310">
    <property type="entry name" value="DinG"/>
</dbReference>
<sequence length="897" mass="103649">MNRYVVVDLETTGHSVKKGDEIIEIGLVVIENNQIIDEFSSKIKPEQPIPPFITRLTGMTDQDVANAPTFTEVIPEVLTYLKDAYFVAHQVQFDYHFLNASLMKHGYKPLQMPVIDTVEMSRVLFPRANSFKLEDITDYLDIKHYSPHRALSDAYVTGLLLIKLLDKLNNLPYETLNQISPLTTFFYGDLEQIIVEIVHNKKYKRSPNDINFENGFAIKGTKFDKNKSLPEMSHVRSFGDMLSELNHHGNLTLRTSQTEGAQYIFDAIEQNRHAVVEAETGIGKTLSYLLVAIFYAMKKSHKTLISTSTIQLQHQIQDRDWMMISESFDCHNELAILKSPSHYLNLSKLRYYLDELKDINYDTALSLAIILVWLTETNTGDKDEIQLPSKGEEIWPFISGENKVSDEHSGSYFKTALTKANQASIIVVNHAFLVADQLHQTQRLLNYNHLIIDEAHRLHEVVQKQLGDTLDYVFIAHILNSVEKLTTHPSVERLKHSADQFFRSVHQAVLFLHSEKDALSDTGKIQLSLDQYQLDVILSGSLRQQLNDMLLDLKQLQSILKQNQYNNRWKRLTKQKVIEELSQVHDSLIRFFNDDEDHAKWIDIDQDGAKNSVQLNIEPVNVQSFIQSSIVKQDVPTIFMSATIRTNHSFTSFLEELGLHEETSCLYLPSPYDYQNQVRAYVPSDFPEIKQVRVEEYDESVATFIVSLIEELNEKVVVLFTSYEMLKSVYKMIKIIDHQQEIPILAQGVQSGSREKLKKMYEKSNRAVLLGTSSFWEGVDLDHKSLKIVVMVRLPFDTPNHPMFQAKSRHLEEHNKNAFYHWMLPQAILKFRQAFGRLIRSESDRGIFIVLDQRLMTKPYGKQFINSIPEVPLLHDKKHQLFKDAKNWLLYNDYKGK</sequence>
<dbReference type="InterPro" id="IPR013520">
    <property type="entry name" value="Ribonucl_H"/>
</dbReference>
<comment type="caution">
    <text evidence="11">The sequence shown here is derived from an EMBL/GenBank/DDBJ whole genome shotgun (WGS) entry which is preliminary data.</text>
</comment>
<keyword evidence="3 8" id="KW-0547">Nucleotide-binding</keyword>
<dbReference type="InterPro" id="IPR012337">
    <property type="entry name" value="RNaseH-like_sf"/>
</dbReference>
<feature type="short sequence motif" description="DEAH box" evidence="8">
    <location>
        <begin position="453"/>
        <end position="456"/>
    </location>
</feature>
<dbReference type="NCBIfam" id="TIGR01407">
    <property type="entry name" value="dinG_rel"/>
    <property type="match status" value="1"/>
</dbReference>
<dbReference type="Gene3D" id="3.30.420.10">
    <property type="entry name" value="Ribonuclease H-like superfamily/Ribonuclease H"/>
    <property type="match status" value="1"/>
</dbReference>
<organism evidence="11 12">
    <name type="scientific">Piscibacillus salipiscarius</name>
    <dbReference type="NCBI Taxonomy" id="299480"/>
    <lineage>
        <taxon>Bacteria</taxon>
        <taxon>Bacillati</taxon>
        <taxon>Bacillota</taxon>
        <taxon>Bacilli</taxon>
        <taxon>Bacillales</taxon>
        <taxon>Bacillaceae</taxon>
        <taxon>Piscibacillus</taxon>
    </lineage>
</organism>
<comment type="function">
    <text evidence="8 9">3'-5' exonuclease.</text>
</comment>
<evidence type="ECO:0000256" key="9">
    <source>
        <dbReference type="RuleBase" id="RU364106"/>
    </source>
</evidence>
<dbReference type="InterPro" id="IPR014001">
    <property type="entry name" value="Helicase_ATP-bd"/>
</dbReference>
<keyword evidence="5 8" id="KW-0269">Exonuclease</keyword>
<dbReference type="InterPro" id="IPR011545">
    <property type="entry name" value="DEAD/DEAH_box_helicase_dom"/>
</dbReference>
<dbReference type="SUPFAM" id="SSF52540">
    <property type="entry name" value="P-loop containing nucleoside triphosphate hydrolases"/>
    <property type="match status" value="1"/>
</dbReference>
<dbReference type="SUPFAM" id="SSF53098">
    <property type="entry name" value="Ribonuclease H-like"/>
    <property type="match status" value="1"/>
</dbReference>
<dbReference type="InterPro" id="IPR045028">
    <property type="entry name" value="DinG/Rad3-like"/>
</dbReference>
<gene>
    <name evidence="8 9" type="primary">dinG</name>
    <name evidence="11" type="ORF">ACFSW4_15980</name>
</gene>
<evidence type="ECO:0000313" key="11">
    <source>
        <dbReference type="EMBL" id="MFD2640370.1"/>
    </source>
</evidence>
<evidence type="ECO:0000256" key="5">
    <source>
        <dbReference type="ARBA" id="ARBA00022839"/>
    </source>
</evidence>
<dbReference type="Gene3D" id="3.40.50.300">
    <property type="entry name" value="P-loop containing nucleotide triphosphate hydrolases"/>
    <property type="match status" value="2"/>
</dbReference>
<name>A0ABW5QEW3_9BACI</name>
<dbReference type="Proteomes" id="UP001597452">
    <property type="component" value="Unassembled WGS sequence"/>
</dbReference>
<dbReference type="Pfam" id="PF00929">
    <property type="entry name" value="RNase_T"/>
    <property type="match status" value="1"/>
</dbReference>
<accession>A0ABW5QEW3</accession>
<evidence type="ECO:0000313" key="12">
    <source>
        <dbReference type="Proteomes" id="UP001597452"/>
    </source>
</evidence>
<dbReference type="InterPro" id="IPR006555">
    <property type="entry name" value="ATP-dep_Helicase_C"/>
</dbReference>
<comment type="similarity">
    <text evidence="8 9">Belongs to the helicase family. DinG subfamily. Type 2 sub-subfamily.</text>
</comment>
<evidence type="ECO:0000256" key="4">
    <source>
        <dbReference type="ARBA" id="ARBA00022801"/>
    </source>
</evidence>
<dbReference type="SMART" id="SM00487">
    <property type="entry name" value="DEXDc"/>
    <property type="match status" value="1"/>
</dbReference>
<dbReference type="SMART" id="SM00479">
    <property type="entry name" value="EXOIII"/>
    <property type="match status" value="1"/>
</dbReference>
<dbReference type="PANTHER" id="PTHR11472:SF34">
    <property type="entry name" value="REGULATOR OF TELOMERE ELONGATION HELICASE 1"/>
    <property type="match status" value="1"/>
</dbReference>
<proteinExistence type="inferred from homology"/>
<comment type="cofactor">
    <cofactor evidence="1">
        <name>[4Fe-4S] cluster</name>
        <dbReference type="ChEBI" id="CHEBI:49883"/>
    </cofactor>
</comment>
<evidence type="ECO:0000256" key="1">
    <source>
        <dbReference type="ARBA" id="ARBA00001966"/>
    </source>
</evidence>
<dbReference type="InterPro" id="IPR006054">
    <property type="entry name" value="DnaQ"/>
</dbReference>